<dbReference type="AlphaFoldDB" id="A0A4V2SY47"/>
<sequence length="479" mass="51368">MRVWLDGEPTYWVYREGLGKVLLYTAGVQKQFRRLASILLPVLATQLALHGMSFFDVVMSGHASPEDLAGVAIGSNLWLPVYTGLTGVMMAVTPLVAHLIGGGRNDQVAKTVDQGMYLAMAIAGIVLMAGVLAVDPLLATMNLEPAVGQIARQYLIGIAWGIPPLFVYTVLRAFFDGLGQTRITLLITLGSLPINVLLNYLLIFGHGGFPRLGGAGAGYATAVTYGCMAVIAVAMARRGFFASYGVARRFYPLSLPAWREQLRIGLPIGGAIFIETSIFAAISLLMSRFDTVAIAAHQAALNFVTILYMVPLSMSMAMTILVGYEAGAQRFAEARRYAGLGLLLAVGFSLLGGTLLFLLNKQVAAFYSPDPAVAAMIGHFLIYAIFFQLSDAVATPVQGILRGYKDVNVTLVVTVVAYWLVGLPLGHWLAGMPAWGPFGYWVGLITGLGLGALLLLLRLFSLQRRWQEGISEGGSNGRS</sequence>
<name>A0A4V2SY47_9FIRM</name>
<evidence type="ECO:0000256" key="4">
    <source>
        <dbReference type="ARBA" id="ARBA00020268"/>
    </source>
</evidence>
<dbReference type="NCBIfam" id="TIGR00797">
    <property type="entry name" value="matE"/>
    <property type="match status" value="1"/>
</dbReference>
<keyword evidence="9 13" id="KW-1133">Transmembrane helix</keyword>
<dbReference type="GO" id="GO:0005886">
    <property type="term" value="C:plasma membrane"/>
    <property type="evidence" value="ECO:0007669"/>
    <property type="project" value="UniProtKB-SubCell"/>
</dbReference>
<reference evidence="14 15" key="1">
    <citation type="submission" date="2019-03" db="EMBL/GenBank/DDBJ databases">
        <title>Genomic Encyclopedia of Type Strains, Phase IV (KMG-IV): sequencing the most valuable type-strain genomes for metagenomic binning, comparative biology and taxonomic classification.</title>
        <authorList>
            <person name="Goeker M."/>
        </authorList>
    </citation>
    <scope>NUCLEOTIDE SEQUENCE [LARGE SCALE GENOMIC DNA]</scope>
    <source>
        <strain evidence="14 15">DSM 11170</strain>
    </source>
</reference>
<feature type="transmembrane region" description="Helical" evidence="13">
    <location>
        <begin position="371"/>
        <end position="395"/>
    </location>
</feature>
<comment type="subcellular location">
    <subcellularLocation>
        <location evidence="2">Cell membrane</location>
        <topology evidence="2">Multi-pass membrane protein</topology>
    </subcellularLocation>
</comment>
<protein>
    <recommendedName>
        <fullName evidence="4">Probable multidrug resistance protein NorM</fullName>
    </recommendedName>
    <alternativeName>
        <fullName evidence="12">Multidrug-efflux transporter</fullName>
    </alternativeName>
</protein>
<keyword evidence="11 13" id="KW-0472">Membrane</keyword>
<feature type="transmembrane region" description="Helical" evidence="13">
    <location>
        <begin position="438"/>
        <end position="457"/>
    </location>
</feature>
<organism evidence="14 15">
    <name type="scientific">Heliophilum fasciatum</name>
    <dbReference type="NCBI Taxonomy" id="35700"/>
    <lineage>
        <taxon>Bacteria</taxon>
        <taxon>Bacillati</taxon>
        <taxon>Bacillota</taxon>
        <taxon>Clostridia</taxon>
        <taxon>Eubacteriales</taxon>
        <taxon>Heliobacteriaceae</taxon>
        <taxon>Heliophilum</taxon>
    </lineage>
</organism>
<comment type="similarity">
    <text evidence="3">Belongs to the multi antimicrobial extrusion (MATE) (TC 2.A.66.1) family.</text>
</comment>
<evidence type="ECO:0000256" key="12">
    <source>
        <dbReference type="ARBA" id="ARBA00031636"/>
    </source>
</evidence>
<dbReference type="CDD" id="cd13131">
    <property type="entry name" value="MATE_NorM_like"/>
    <property type="match status" value="1"/>
</dbReference>
<dbReference type="GO" id="GO:0006811">
    <property type="term" value="P:monoatomic ion transport"/>
    <property type="evidence" value="ECO:0007669"/>
    <property type="project" value="UniProtKB-KW"/>
</dbReference>
<comment type="caution">
    <text evidence="14">The sequence shown here is derived from an EMBL/GenBank/DDBJ whole genome shotgun (WGS) entry which is preliminary data.</text>
</comment>
<evidence type="ECO:0000256" key="8">
    <source>
        <dbReference type="ARBA" id="ARBA00022692"/>
    </source>
</evidence>
<keyword evidence="7" id="KW-1003">Cell membrane</keyword>
<evidence type="ECO:0000256" key="11">
    <source>
        <dbReference type="ARBA" id="ARBA00023136"/>
    </source>
</evidence>
<evidence type="ECO:0000256" key="3">
    <source>
        <dbReference type="ARBA" id="ARBA00010199"/>
    </source>
</evidence>
<feature type="transmembrane region" description="Helical" evidence="13">
    <location>
        <begin position="38"/>
        <end position="59"/>
    </location>
</feature>
<keyword evidence="6" id="KW-0050">Antiport</keyword>
<comment type="function">
    <text evidence="1">Multidrug efflux pump.</text>
</comment>
<feature type="transmembrane region" description="Helical" evidence="13">
    <location>
        <begin position="216"/>
        <end position="236"/>
    </location>
</feature>
<keyword evidence="15" id="KW-1185">Reference proteome</keyword>
<evidence type="ECO:0000313" key="14">
    <source>
        <dbReference type="EMBL" id="TCP68686.1"/>
    </source>
</evidence>
<dbReference type="EMBL" id="SLXT01000002">
    <property type="protein sequence ID" value="TCP68686.1"/>
    <property type="molecule type" value="Genomic_DNA"/>
</dbReference>
<dbReference type="Pfam" id="PF01554">
    <property type="entry name" value="MatE"/>
    <property type="match status" value="2"/>
</dbReference>
<evidence type="ECO:0000256" key="13">
    <source>
        <dbReference type="SAM" id="Phobius"/>
    </source>
</evidence>
<feature type="transmembrane region" description="Helical" evidence="13">
    <location>
        <begin position="183"/>
        <end position="204"/>
    </location>
</feature>
<feature type="transmembrane region" description="Helical" evidence="13">
    <location>
        <begin position="154"/>
        <end position="171"/>
    </location>
</feature>
<dbReference type="PIRSF" id="PIRSF006603">
    <property type="entry name" value="DinF"/>
    <property type="match status" value="1"/>
</dbReference>
<evidence type="ECO:0000256" key="2">
    <source>
        <dbReference type="ARBA" id="ARBA00004651"/>
    </source>
</evidence>
<evidence type="ECO:0000256" key="6">
    <source>
        <dbReference type="ARBA" id="ARBA00022449"/>
    </source>
</evidence>
<evidence type="ECO:0000256" key="10">
    <source>
        <dbReference type="ARBA" id="ARBA00023065"/>
    </source>
</evidence>
<dbReference type="GO" id="GO:0042910">
    <property type="term" value="F:xenobiotic transmembrane transporter activity"/>
    <property type="evidence" value="ECO:0007669"/>
    <property type="project" value="InterPro"/>
</dbReference>
<dbReference type="InterPro" id="IPR050222">
    <property type="entry name" value="MATE_MdtK"/>
</dbReference>
<dbReference type="GO" id="GO:0015297">
    <property type="term" value="F:antiporter activity"/>
    <property type="evidence" value="ECO:0007669"/>
    <property type="project" value="UniProtKB-KW"/>
</dbReference>
<feature type="transmembrane region" description="Helical" evidence="13">
    <location>
        <begin position="264"/>
        <end position="286"/>
    </location>
</feature>
<dbReference type="PANTHER" id="PTHR43298:SF2">
    <property type="entry name" value="FMN_FAD EXPORTER YEEO-RELATED"/>
    <property type="match status" value="1"/>
</dbReference>
<dbReference type="Proteomes" id="UP000294813">
    <property type="component" value="Unassembled WGS sequence"/>
</dbReference>
<dbReference type="PANTHER" id="PTHR43298">
    <property type="entry name" value="MULTIDRUG RESISTANCE PROTEIN NORM-RELATED"/>
    <property type="match status" value="1"/>
</dbReference>
<keyword evidence="10" id="KW-0406">Ion transport</keyword>
<evidence type="ECO:0000256" key="1">
    <source>
        <dbReference type="ARBA" id="ARBA00003408"/>
    </source>
</evidence>
<feature type="transmembrane region" description="Helical" evidence="13">
    <location>
        <begin position="337"/>
        <end position="359"/>
    </location>
</feature>
<accession>A0A4V2SY47</accession>
<proteinExistence type="inferred from homology"/>
<feature type="transmembrane region" description="Helical" evidence="13">
    <location>
        <begin position="115"/>
        <end position="134"/>
    </location>
</feature>
<evidence type="ECO:0000256" key="7">
    <source>
        <dbReference type="ARBA" id="ARBA00022475"/>
    </source>
</evidence>
<evidence type="ECO:0000256" key="5">
    <source>
        <dbReference type="ARBA" id="ARBA00022448"/>
    </source>
</evidence>
<evidence type="ECO:0000313" key="15">
    <source>
        <dbReference type="Proteomes" id="UP000294813"/>
    </source>
</evidence>
<feature type="transmembrane region" description="Helical" evidence="13">
    <location>
        <begin position="79"/>
        <end position="103"/>
    </location>
</feature>
<keyword evidence="5" id="KW-0813">Transport</keyword>
<keyword evidence="8 13" id="KW-0812">Transmembrane</keyword>
<feature type="transmembrane region" description="Helical" evidence="13">
    <location>
        <begin position="407"/>
        <end position="426"/>
    </location>
</feature>
<gene>
    <name evidence="14" type="ORF">EDD73_10282</name>
</gene>
<feature type="transmembrane region" description="Helical" evidence="13">
    <location>
        <begin position="306"/>
        <end position="325"/>
    </location>
</feature>
<dbReference type="InterPro" id="IPR002528">
    <property type="entry name" value="MATE_fam"/>
</dbReference>
<dbReference type="InterPro" id="IPR048279">
    <property type="entry name" value="MdtK-like"/>
</dbReference>
<evidence type="ECO:0000256" key="9">
    <source>
        <dbReference type="ARBA" id="ARBA00022989"/>
    </source>
</evidence>